<feature type="compositionally biased region" description="Low complexity" evidence="2">
    <location>
        <begin position="911"/>
        <end position="929"/>
    </location>
</feature>
<evidence type="ECO:0000313" key="5">
    <source>
        <dbReference type="Proteomes" id="UP000324748"/>
    </source>
</evidence>
<evidence type="ECO:0000313" key="4">
    <source>
        <dbReference type="EMBL" id="KAA1087282.1"/>
    </source>
</evidence>
<dbReference type="EMBL" id="VSWC01000105">
    <property type="protein sequence ID" value="KAA1087282.1"/>
    <property type="molecule type" value="Genomic_DNA"/>
</dbReference>
<feature type="compositionally biased region" description="Low complexity" evidence="2">
    <location>
        <begin position="152"/>
        <end position="164"/>
    </location>
</feature>
<evidence type="ECO:0000256" key="2">
    <source>
        <dbReference type="SAM" id="MobiDB-lite"/>
    </source>
</evidence>
<feature type="domain" description="UDENN" evidence="3">
    <location>
        <begin position="224"/>
        <end position="735"/>
    </location>
</feature>
<dbReference type="PANTHER" id="PTHR13677:SF0">
    <property type="entry name" value="LD41638P"/>
    <property type="match status" value="1"/>
</dbReference>
<feature type="compositionally biased region" description="Basic residues" evidence="2">
    <location>
        <begin position="139"/>
        <end position="151"/>
    </location>
</feature>
<proteinExistence type="inferred from homology"/>
<evidence type="ECO:0000259" key="3">
    <source>
        <dbReference type="PROSITE" id="PS50211"/>
    </source>
</evidence>
<feature type="region of interest" description="Disordered" evidence="2">
    <location>
        <begin position="1"/>
        <end position="195"/>
    </location>
</feature>
<comment type="similarity">
    <text evidence="1">Belongs to the DENND6 family.</text>
</comment>
<dbReference type="PANTHER" id="PTHR13677">
    <property type="entry name" value="LD41638P"/>
    <property type="match status" value="1"/>
</dbReference>
<feature type="compositionally biased region" description="Pro residues" evidence="2">
    <location>
        <begin position="165"/>
        <end position="177"/>
    </location>
</feature>
<feature type="region of interest" description="Disordered" evidence="2">
    <location>
        <begin position="805"/>
        <end position="1044"/>
    </location>
</feature>
<dbReference type="AlphaFoldDB" id="A0A5B0NFH8"/>
<feature type="compositionally biased region" description="Basic and acidic residues" evidence="2">
    <location>
        <begin position="826"/>
        <end position="836"/>
    </location>
</feature>
<dbReference type="InterPro" id="IPR024224">
    <property type="entry name" value="DENND6"/>
</dbReference>
<dbReference type="PROSITE" id="PS50211">
    <property type="entry name" value="DENN"/>
    <property type="match status" value="1"/>
</dbReference>
<feature type="region of interest" description="Disordered" evidence="2">
    <location>
        <begin position="283"/>
        <end position="328"/>
    </location>
</feature>
<feature type="compositionally biased region" description="Polar residues" evidence="2">
    <location>
        <begin position="303"/>
        <end position="328"/>
    </location>
</feature>
<dbReference type="GO" id="GO:0005085">
    <property type="term" value="F:guanyl-nucleotide exchange factor activity"/>
    <property type="evidence" value="ECO:0007669"/>
    <property type="project" value="InterPro"/>
</dbReference>
<feature type="compositionally biased region" description="Low complexity" evidence="2">
    <location>
        <begin position="105"/>
        <end position="122"/>
    </location>
</feature>
<feature type="compositionally biased region" description="Low complexity" evidence="2">
    <location>
        <begin position="283"/>
        <end position="297"/>
    </location>
</feature>
<feature type="compositionally biased region" description="Basic and acidic residues" evidence="2">
    <location>
        <begin position="1003"/>
        <end position="1012"/>
    </location>
</feature>
<feature type="compositionally biased region" description="Low complexity" evidence="2">
    <location>
        <begin position="965"/>
        <end position="981"/>
    </location>
</feature>
<protein>
    <recommendedName>
        <fullName evidence="3">UDENN domain-containing protein</fullName>
    </recommendedName>
</protein>
<dbReference type="InterPro" id="IPR037516">
    <property type="entry name" value="Tripartite_DENN"/>
</dbReference>
<dbReference type="GO" id="GO:0055037">
    <property type="term" value="C:recycling endosome"/>
    <property type="evidence" value="ECO:0007669"/>
    <property type="project" value="TreeGrafter"/>
</dbReference>
<name>A0A5B0NFH8_PUCGR</name>
<dbReference type="OrthoDB" id="10265409at2759"/>
<accession>A0A5B0NFH8</accession>
<keyword evidence="5" id="KW-1185">Reference proteome</keyword>
<feature type="compositionally biased region" description="Gly residues" evidence="2">
    <location>
        <begin position="887"/>
        <end position="902"/>
    </location>
</feature>
<feature type="compositionally biased region" description="Polar residues" evidence="2">
    <location>
        <begin position="78"/>
        <end position="100"/>
    </location>
</feature>
<reference evidence="4 5" key="1">
    <citation type="submission" date="2019-05" db="EMBL/GenBank/DDBJ databases">
        <title>Emergence of the Ug99 lineage of the wheat stem rust pathogen through somatic hybridization.</title>
        <authorList>
            <person name="Li F."/>
            <person name="Upadhyaya N.M."/>
            <person name="Sperschneider J."/>
            <person name="Matny O."/>
            <person name="Nguyen-Phuc H."/>
            <person name="Mago R."/>
            <person name="Raley C."/>
            <person name="Miller M.E."/>
            <person name="Silverstein K.A.T."/>
            <person name="Henningsen E."/>
            <person name="Hirsch C.D."/>
            <person name="Visser B."/>
            <person name="Pretorius Z.A."/>
            <person name="Steffenson B.J."/>
            <person name="Schwessinger B."/>
            <person name="Dodds P.N."/>
            <person name="Figueroa M."/>
        </authorList>
    </citation>
    <scope>NUCLEOTIDE SEQUENCE [LARGE SCALE GENOMIC DNA]</scope>
    <source>
        <strain evidence="4">21-0</strain>
    </source>
</reference>
<feature type="compositionally biased region" description="Pro residues" evidence="2">
    <location>
        <begin position="811"/>
        <end position="820"/>
    </location>
</feature>
<feature type="compositionally biased region" description="Polar residues" evidence="2">
    <location>
        <begin position="844"/>
        <end position="860"/>
    </location>
</feature>
<comment type="caution">
    <text evidence="4">The sequence shown here is derived from an EMBL/GenBank/DDBJ whole genome shotgun (WGS) entry which is preliminary data.</text>
</comment>
<feature type="compositionally biased region" description="Polar residues" evidence="2">
    <location>
        <begin position="59"/>
        <end position="70"/>
    </location>
</feature>
<sequence>MRSGLLGSLRSNKSNKPGRHKDSFKAQAPLPPLTESSRRRRRRKADKMKTLPKLPLQPPNSHHATTTTQHRLPLLPDSPTTPCLPSSTRTMYSFNSTKPLENNERTTTATTTTATTKTTSSTKTRRERSTTSPLSQSASRRHPSQKHHHSHSNSQDITSLSLSSSPPPRPPPLPASLPPTKGSLPSLLQNQPPNIPPILKQTLAVPDLHSLDHHALAAASRWILTFALINFDLDEGPDFDNCYPPVQFTPSQMSNIAFSSFPDCAKSGSLIFSWRIPASSSFPSTPNTATNTANNRIPAPPGSYSSAKPTLKLTSPSPDLSQPPFTLTKPTPSSDMCGYVYFVQERDPSVLRGYNQRSLVLITHLSDYVGLFSTLVSRLGPLYASQGPKSLETAFQNIMSWPDPTPGAELELTFLGQDHKFIIPLPNQAQIPDPKTNFPLLKAASGSLTGPQSLQYMNPLDYHVLASNPTTYLSYILFGSNPNTSSSSSSPASSALNSSAVSTLSVSDLWLLWEILILGEPLVVFGATPDIVSDTILHLKNLIRPIPFHANWRPYITIHDPDFGLLFGKNKSRAVGLIGATNPIILTATHAWPNVLSLSKQGASLNHHIGLLTDRKRVLHKNKSVVKQLLLCLERKDYHHADIVISRHFSVLTEQFLQPLQRYFTTLLPTAEGTGTEPRRTGTFNSELFLKSLKEHTTALEFRSRLMTGFTASSVSAPGFYTAFLRSPNFSAWLHRQLVLGNRAVRDRFFSNSNQLNKQPKSRPVSFSHSEELNDIDIPSVNSLPPFVSNDPFQQVIKKLHNQLSKKPVPTGLPPIPPTGQPIEGPTERSKKEYPKVGEGSPSGGSQAHSHSYNNNQRSPSEGGVLLSSKKNTPGLGLQGLKKSRTIGGGARAGGEGGGGDGGGERKMRRSSSTMSNASSSNTTSSSLTSRRKPEGLDGQPADDGLSGHTNSRRSRRRRPDSLHSSASPTTGGSSSPTSLSRPELADSAAVHHLSYPNPAPFDHSHPPDNRPLRSSSHPYPNLPDHHPHPVAVNDSLISLSHPQ</sequence>
<gene>
    <name evidence="4" type="ORF">PGT21_027835</name>
</gene>
<evidence type="ECO:0000256" key="1">
    <source>
        <dbReference type="ARBA" id="ARBA00007159"/>
    </source>
</evidence>
<dbReference type="Proteomes" id="UP000324748">
    <property type="component" value="Unassembled WGS sequence"/>
</dbReference>
<organism evidence="4 5">
    <name type="scientific">Puccinia graminis f. sp. tritici</name>
    <dbReference type="NCBI Taxonomy" id="56615"/>
    <lineage>
        <taxon>Eukaryota</taxon>
        <taxon>Fungi</taxon>
        <taxon>Dikarya</taxon>
        <taxon>Basidiomycota</taxon>
        <taxon>Pucciniomycotina</taxon>
        <taxon>Pucciniomycetes</taxon>
        <taxon>Pucciniales</taxon>
        <taxon>Pucciniaceae</taxon>
        <taxon>Puccinia</taxon>
    </lineage>
</organism>